<dbReference type="Pfam" id="PF02104">
    <property type="entry name" value="SURF1"/>
    <property type="match status" value="1"/>
</dbReference>
<evidence type="ECO:0000256" key="3">
    <source>
        <dbReference type="ARBA" id="ARBA00022692"/>
    </source>
</evidence>
<dbReference type="EMBL" id="WHPD01000455">
    <property type="protein sequence ID" value="MPV87435.1"/>
    <property type="molecule type" value="Genomic_DNA"/>
</dbReference>
<dbReference type="InterPro" id="IPR002994">
    <property type="entry name" value="Surf1/Shy1"/>
</dbReference>
<dbReference type="Proteomes" id="UP000429644">
    <property type="component" value="Unassembled WGS sequence"/>
</dbReference>
<organism evidence="7 8">
    <name type="scientific">Georgenia ruanii</name>
    <dbReference type="NCBI Taxonomy" id="348442"/>
    <lineage>
        <taxon>Bacteria</taxon>
        <taxon>Bacillati</taxon>
        <taxon>Actinomycetota</taxon>
        <taxon>Actinomycetes</taxon>
        <taxon>Micrococcales</taxon>
        <taxon>Bogoriellaceae</taxon>
        <taxon>Georgenia</taxon>
    </lineage>
</organism>
<feature type="transmembrane region" description="Helical" evidence="6">
    <location>
        <begin position="17"/>
        <end position="36"/>
    </location>
</feature>
<dbReference type="PANTHER" id="PTHR23427:SF2">
    <property type="entry name" value="SURFEIT LOCUS PROTEIN 1"/>
    <property type="match status" value="1"/>
</dbReference>
<evidence type="ECO:0000313" key="7">
    <source>
        <dbReference type="EMBL" id="MPV87435.1"/>
    </source>
</evidence>
<comment type="similarity">
    <text evidence="2 6">Belongs to the SURF1 family.</text>
</comment>
<comment type="caution">
    <text evidence="7">The sequence shown here is derived from an EMBL/GenBank/DDBJ whole genome shotgun (WGS) entry which is preliminary data.</text>
</comment>
<evidence type="ECO:0000256" key="2">
    <source>
        <dbReference type="ARBA" id="ARBA00007165"/>
    </source>
</evidence>
<reference evidence="7 8" key="1">
    <citation type="submission" date="2019-10" db="EMBL/GenBank/DDBJ databases">
        <title>Georgenia wutianyii sp. nov. and Georgenia yuyongxinii sp. nov. isolated from plateau pika (Ochotona curzoniae) in the Qinghai-Tibet plateau of China.</title>
        <authorList>
            <person name="Tian Z."/>
        </authorList>
    </citation>
    <scope>NUCLEOTIDE SEQUENCE [LARGE SCALE GENOMIC DNA]</scope>
    <source>
        <strain evidence="7 8">JCM 15130</strain>
    </source>
</reference>
<keyword evidence="3 6" id="KW-0812">Transmembrane</keyword>
<proteinExistence type="inferred from homology"/>
<dbReference type="AlphaFoldDB" id="A0A7J9US41"/>
<accession>A0A7J9US41</accession>
<evidence type="ECO:0000256" key="6">
    <source>
        <dbReference type="RuleBase" id="RU363076"/>
    </source>
</evidence>
<comment type="subcellular location">
    <subcellularLocation>
        <location evidence="6">Cell membrane</location>
        <topology evidence="6">Multi-pass membrane protein</topology>
    </subcellularLocation>
    <subcellularLocation>
        <location evidence="1">Membrane</location>
    </subcellularLocation>
</comment>
<evidence type="ECO:0000256" key="1">
    <source>
        <dbReference type="ARBA" id="ARBA00004370"/>
    </source>
</evidence>
<evidence type="ECO:0000256" key="4">
    <source>
        <dbReference type="ARBA" id="ARBA00022989"/>
    </source>
</evidence>
<sequence length="279" mass="29268">MTGERSDYLRAALTPRLIGLFVLLLAAAVVCVRLGAWQLDRAAIRGAAKAEAAHAATLAADPVPLADVLHPQTTFTADELARTVEVTGTYRPDQQVLVPGREVDGHPATLVVTALWVTKGPDAGAMLPVVRGWVPADTVGTDGRAAPADAATAALLAVPDGEQRVTGHLGASEAAVSTAYPQGMVGAISSAQLANLWGGPTFSGYLVEFTENPDGTRAAVAPSGLRHAPPPAMAQETGLNIQNLAYAVEWVIFGGFALFLWWRMVRDEVTYRREDAGLA</sequence>
<name>A0A7J9US41_9MICO</name>
<dbReference type="GO" id="GO:0005886">
    <property type="term" value="C:plasma membrane"/>
    <property type="evidence" value="ECO:0007669"/>
    <property type="project" value="UniProtKB-SubCell"/>
</dbReference>
<evidence type="ECO:0000313" key="8">
    <source>
        <dbReference type="Proteomes" id="UP000429644"/>
    </source>
</evidence>
<protein>
    <recommendedName>
        <fullName evidence="6">SURF1-like protein</fullName>
    </recommendedName>
</protein>
<keyword evidence="6" id="KW-1003">Cell membrane</keyword>
<dbReference type="InterPro" id="IPR045214">
    <property type="entry name" value="Surf1/Surf4"/>
</dbReference>
<dbReference type="CDD" id="cd06662">
    <property type="entry name" value="SURF1"/>
    <property type="match status" value="1"/>
</dbReference>
<keyword evidence="4 6" id="KW-1133">Transmembrane helix</keyword>
<keyword evidence="8" id="KW-1185">Reference proteome</keyword>
<dbReference type="PROSITE" id="PS50895">
    <property type="entry name" value="SURF1"/>
    <property type="match status" value="1"/>
</dbReference>
<keyword evidence="5 6" id="KW-0472">Membrane</keyword>
<dbReference type="PANTHER" id="PTHR23427">
    <property type="entry name" value="SURFEIT LOCUS PROTEIN"/>
    <property type="match status" value="1"/>
</dbReference>
<evidence type="ECO:0000256" key="5">
    <source>
        <dbReference type="ARBA" id="ARBA00023136"/>
    </source>
</evidence>
<gene>
    <name evidence="7" type="ORF">GB882_02050</name>
</gene>
<feature type="transmembrane region" description="Helical" evidence="6">
    <location>
        <begin position="243"/>
        <end position="262"/>
    </location>
</feature>